<gene>
    <name evidence="2" type="ORF">AXF42_Ash015028</name>
</gene>
<dbReference type="PANTHER" id="PTHR36369:SF1">
    <property type="entry name" value="TRANSMEMBRANE PROTEIN"/>
    <property type="match status" value="1"/>
</dbReference>
<organism evidence="2 3">
    <name type="scientific">Apostasia shenzhenica</name>
    <dbReference type="NCBI Taxonomy" id="1088818"/>
    <lineage>
        <taxon>Eukaryota</taxon>
        <taxon>Viridiplantae</taxon>
        <taxon>Streptophyta</taxon>
        <taxon>Embryophyta</taxon>
        <taxon>Tracheophyta</taxon>
        <taxon>Spermatophyta</taxon>
        <taxon>Magnoliopsida</taxon>
        <taxon>Liliopsida</taxon>
        <taxon>Asparagales</taxon>
        <taxon>Orchidaceae</taxon>
        <taxon>Apostasioideae</taxon>
        <taxon>Apostasia</taxon>
    </lineage>
</organism>
<dbReference type="AlphaFoldDB" id="A0A2I0B2Y5"/>
<dbReference type="OrthoDB" id="1921606at2759"/>
<name>A0A2I0B2Y5_9ASPA</name>
<accession>A0A2I0B2Y5</accession>
<reference evidence="2 3" key="1">
    <citation type="journal article" date="2017" name="Nature">
        <title>The Apostasia genome and the evolution of orchids.</title>
        <authorList>
            <person name="Zhang G.Q."/>
            <person name="Liu K.W."/>
            <person name="Li Z."/>
            <person name="Lohaus R."/>
            <person name="Hsiao Y.Y."/>
            <person name="Niu S.C."/>
            <person name="Wang J.Y."/>
            <person name="Lin Y.C."/>
            <person name="Xu Q."/>
            <person name="Chen L.J."/>
            <person name="Yoshida K."/>
            <person name="Fujiwara S."/>
            <person name="Wang Z.W."/>
            <person name="Zhang Y.Q."/>
            <person name="Mitsuda N."/>
            <person name="Wang M."/>
            <person name="Liu G.H."/>
            <person name="Pecoraro L."/>
            <person name="Huang H.X."/>
            <person name="Xiao X.J."/>
            <person name="Lin M."/>
            <person name="Wu X.Y."/>
            <person name="Wu W.L."/>
            <person name="Chen Y.Y."/>
            <person name="Chang S.B."/>
            <person name="Sakamoto S."/>
            <person name="Ohme-Takagi M."/>
            <person name="Yagi M."/>
            <person name="Zeng S.J."/>
            <person name="Shen C.Y."/>
            <person name="Yeh C.M."/>
            <person name="Luo Y.B."/>
            <person name="Tsai W.C."/>
            <person name="Van de Peer Y."/>
            <person name="Liu Z.J."/>
        </authorList>
    </citation>
    <scope>NUCLEOTIDE SEQUENCE [LARGE SCALE GENOMIC DNA]</scope>
    <source>
        <strain evidence="3">cv. Shenzhen</strain>
        <tissue evidence="2">Stem</tissue>
    </source>
</reference>
<evidence type="ECO:0000313" key="2">
    <source>
        <dbReference type="EMBL" id="PKA62144.1"/>
    </source>
</evidence>
<dbReference type="Proteomes" id="UP000236161">
    <property type="component" value="Unassembled WGS sequence"/>
</dbReference>
<keyword evidence="3" id="KW-1185">Reference proteome</keyword>
<feature type="transmembrane region" description="Helical" evidence="1">
    <location>
        <begin position="12"/>
        <end position="30"/>
    </location>
</feature>
<keyword evidence="1" id="KW-1133">Transmembrane helix</keyword>
<proteinExistence type="predicted"/>
<protein>
    <submittedName>
        <fullName evidence="2">Uncharacterized protein</fullName>
    </submittedName>
</protein>
<evidence type="ECO:0000313" key="3">
    <source>
        <dbReference type="Proteomes" id="UP000236161"/>
    </source>
</evidence>
<keyword evidence="1" id="KW-0472">Membrane</keyword>
<dbReference type="EMBL" id="KZ451919">
    <property type="protein sequence ID" value="PKA62144.1"/>
    <property type="molecule type" value="Genomic_DNA"/>
</dbReference>
<dbReference type="PANTHER" id="PTHR36369">
    <property type="entry name" value="TRANSMEMBRANE PROTEIN"/>
    <property type="match status" value="1"/>
</dbReference>
<keyword evidence="1" id="KW-0812">Transmembrane</keyword>
<evidence type="ECO:0000256" key="1">
    <source>
        <dbReference type="SAM" id="Phobius"/>
    </source>
</evidence>
<sequence>MELVLESPIEALFFRYSAGLALLAAALGFFRFRFLGSTSASVAAASVSPSPDPSPTPPVAAPSPVILTAPSPDRIVLEEYFDSSPKRRFTAYFVAEEGIFPGDEYEEVGEEEEGGSHGICNGVSGGVEGFCLTDWGRRRGDLGWYRYQDRSAINGSFVRLWDGERRGSPEVRMRWI</sequence>